<protein>
    <submittedName>
        <fullName evidence="2">Uncharacterized protein</fullName>
    </submittedName>
</protein>
<evidence type="ECO:0000256" key="1">
    <source>
        <dbReference type="SAM" id="MobiDB-lite"/>
    </source>
</evidence>
<dbReference type="Proteomes" id="UP000652761">
    <property type="component" value="Unassembled WGS sequence"/>
</dbReference>
<feature type="region of interest" description="Disordered" evidence="1">
    <location>
        <begin position="109"/>
        <end position="148"/>
    </location>
</feature>
<dbReference type="EMBL" id="NMUH01006159">
    <property type="protein sequence ID" value="MQM14608.1"/>
    <property type="molecule type" value="Genomic_DNA"/>
</dbReference>
<evidence type="ECO:0000313" key="2">
    <source>
        <dbReference type="EMBL" id="MQM14608.1"/>
    </source>
</evidence>
<evidence type="ECO:0000313" key="3">
    <source>
        <dbReference type="Proteomes" id="UP000652761"/>
    </source>
</evidence>
<dbReference type="AlphaFoldDB" id="A0A843X407"/>
<name>A0A843X407_COLES</name>
<feature type="compositionally biased region" description="Basic and acidic residues" evidence="1">
    <location>
        <begin position="84"/>
        <end position="96"/>
    </location>
</feature>
<feature type="region of interest" description="Disordered" evidence="1">
    <location>
        <begin position="64"/>
        <end position="96"/>
    </location>
</feature>
<accession>A0A843X407</accession>
<keyword evidence="3" id="KW-1185">Reference proteome</keyword>
<comment type="caution">
    <text evidence="2">The sequence shown here is derived from an EMBL/GenBank/DDBJ whole genome shotgun (WGS) entry which is preliminary data.</text>
</comment>
<feature type="region of interest" description="Disordered" evidence="1">
    <location>
        <begin position="1"/>
        <end position="49"/>
    </location>
</feature>
<sequence length="148" mass="16542">MGVPGNLPRSLPEGPKGKAYPRAHADTQPGPRKHPRQHRYCHDPQSHRDAIAMGKGTATTTLLRQGNGSRQQPCRNQKACRNSDPYRDSQPRRDKVALDWADASPDVATRRAVATSAERETDGILNPRPATRYKHTTQGRGAWERYLN</sequence>
<gene>
    <name evidence="2" type="ORF">Taro_047542</name>
</gene>
<feature type="compositionally biased region" description="Polar residues" evidence="1">
    <location>
        <begin position="64"/>
        <end position="75"/>
    </location>
</feature>
<organism evidence="2 3">
    <name type="scientific">Colocasia esculenta</name>
    <name type="common">Wild taro</name>
    <name type="synonym">Arum esculentum</name>
    <dbReference type="NCBI Taxonomy" id="4460"/>
    <lineage>
        <taxon>Eukaryota</taxon>
        <taxon>Viridiplantae</taxon>
        <taxon>Streptophyta</taxon>
        <taxon>Embryophyta</taxon>
        <taxon>Tracheophyta</taxon>
        <taxon>Spermatophyta</taxon>
        <taxon>Magnoliopsida</taxon>
        <taxon>Liliopsida</taxon>
        <taxon>Araceae</taxon>
        <taxon>Aroideae</taxon>
        <taxon>Colocasieae</taxon>
        <taxon>Colocasia</taxon>
    </lineage>
</organism>
<feature type="compositionally biased region" description="Basic and acidic residues" evidence="1">
    <location>
        <begin position="40"/>
        <end position="49"/>
    </location>
</feature>
<reference evidence="2" key="1">
    <citation type="submission" date="2017-07" db="EMBL/GenBank/DDBJ databases">
        <title>Taro Niue Genome Assembly and Annotation.</title>
        <authorList>
            <person name="Atibalentja N."/>
            <person name="Keating K."/>
            <person name="Fields C.J."/>
        </authorList>
    </citation>
    <scope>NUCLEOTIDE SEQUENCE</scope>
    <source>
        <strain evidence="2">Niue_2</strain>
        <tissue evidence="2">Leaf</tissue>
    </source>
</reference>
<proteinExistence type="predicted"/>